<evidence type="ECO:0000313" key="6">
    <source>
        <dbReference type="EMBL" id="ACT51539.1"/>
    </source>
</evidence>
<dbReference type="Pfam" id="PF03446">
    <property type="entry name" value="NAD_binding_2"/>
    <property type="match status" value="1"/>
</dbReference>
<feature type="domain" description="6-phosphogluconate dehydrogenase NADP-binding" evidence="4">
    <location>
        <begin position="10"/>
        <end position="165"/>
    </location>
</feature>
<dbReference type="eggNOG" id="COG2084">
    <property type="taxonomic scope" value="Bacteria"/>
</dbReference>
<feature type="domain" description="3-hydroxyisobutyrate dehydrogenase-like NAD-binding" evidence="5">
    <location>
        <begin position="172"/>
        <end position="289"/>
    </location>
</feature>
<dbReference type="InterPro" id="IPR002204">
    <property type="entry name" value="3-OH-isobutyrate_DH-rel_CS"/>
</dbReference>
<keyword evidence="7" id="KW-1185">Reference proteome</keyword>
<dbReference type="KEGG" id="mei:Msip34_2297"/>
<dbReference type="GO" id="GO:0051287">
    <property type="term" value="F:NAD binding"/>
    <property type="evidence" value="ECO:0007669"/>
    <property type="project" value="InterPro"/>
</dbReference>
<dbReference type="EMBL" id="CP001674">
    <property type="protein sequence ID" value="ACT51539.1"/>
    <property type="molecule type" value="Genomic_DNA"/>
</dbReference>
<dbReference type="InterPro" id="IPR015815">
    <property type="entry name" value="HIBADH-related"/>
</dbReference>
<dbReference type="RefSeq" id="WP_015830841.1">
    <property type="nucleotide sequence ID" value="NC_012969.1"/>
</dbReference>
<dbReference type="STRING" id="582744.Msip34_2297"/>
<dbReference type="PIRSF" id="PIRSF000103">
    <property type="entry name" value="HIBADH"/>
    <property type="match status" value="1"/>
</dbReference>
<reference evidence="7" key="1">
    <citation type="submission" date="2009-07" db="EMBL/GenBank/DDBJ databases">
        <title>Complete sequence of chromosome of Methylovorus sp. SIP3-4.</title>
        <authorList>
            <person name="Lucas S."/>
            <person name="Copeland A."/>
            <person name="Lapidus A."/>
            <person name="Glavina del Rio T."/>
            <person name="Tice H."/>
            <person name="Bruce D."/>
            <person name="Goodwin L."/>
            <person name="Pitluck S."/>
            <person name="Clum A."/>
            <person name="Larimer F."/>
            <person name="Land M."/>
            <person name="Hauser L."/>
            <person name="Kyrpides N."/>
            <person name="Mikhailova N."/>
            <person name="Kayluzhnaya M."/>
            <person name="Chistoserdova L."/>
        </authorList>
    </citation>
    <scope>NUCLEOTIDE SEQUENCE [LARGE SCALE GENOMIC DNA]</scope>
    <source>
        <strain evidence="7">SIP3-4</strain>
    </source>
</reference>
<dbReference type="InterPro" id="IPR051265">
    <property type="entry name" value="HIBADH-related_NP60_sf"/>
</dbReference>
<accession>C6X9Z8</accession>
<reference evidence="6 7" key="2">
    <citation type="journal article" date="2011" name="J. Bacteriol.">
        <title>Genomes of three methylotrophs from a single niche uncover genetic and metabolic divergence of Methylophilaceae.</title>
        <authorList>
            <person name="Lapidus A."/>
            <person name="Clum A."/>
            <person name="Labutti K."/>
            <person name="Kaluzhnaya M.G."/>
            <person name="Lim S."/>
            <person name="Beck D.A."/>
            <person name="Glavina Del Rio T."/>
            <person name="Nolan M."/>
            <person name="Mavromatis K."/>
            <person name="Huntemann M."/>
            <person name="Lucas S."/>
            <person name="Lidstrom M.E."/>
            <person name="Ivanova N."/>
            <person name="Chistoserdova L."/>
        </authorList>
    </citation>
    <scope>NUCLEOTIDE SEQUENCE [LARGE SCALE GENOMIC DNA]</scope>
    <source>
        <strain evidence="6 7">SIP3-4</strain>
    </source>
</reference>
<gene>
    <name evidence="6" type="ordered locus">Msip34_2297</name>
</gene>
<dbReference type="Gene3D" id="1.10.1040.10">
    <property type="entry name" value="N-(1-d-carboxylethyl)-l-norvaline Dehydrogenase, domain 2"/>
    <property type="match status" value="1"/>
</dbReference>
<dbReference type="InterPro" id="IPR013328">
    <property type="entry name" value="6PGD_dom2"/>
</dbReference>
<dbReference type="PROSITE" id="PS00895">
    <property type="entry name" value="3_HYDROXYISOBUT_DH"/>
    <property type="match status" value="1"/>
</dbReference>
<dbReference type="OrthoDB" id="9777604at2"/>
<dbReference type="InterPro" id="IPR029154">
    <property type="entry name" value="HIBADH-like_NADP-bd"/>
</dbReference>
<dbReference type="PANTHER" id="PTHR43580:SF8">
    <property type="entry name" value="6-PHOSPHOGLUCONATE DEHYDROGENASE NADP-BINDING DOMAIN-CONTAINING PROTEIN-RELATED"/>
    <property type="match status" value="1"/>
</dbReference>
<dbReference type="Proteomes" id="UP000002743">
    <property type="component" value="Chromosome"/>
</dbReference>
<dbReference type="InterPro" id="IPR006115">
    <property type="entry name" value="6PGDH_NADP-bd"/>
</dbReference>
<dbReference type="InterPro" id="IPR036291">
    <property type="entry name" value="NAD(P)-bd_dom_sf"/>
</dbReference>
<dbReference type="Pfam" id="PF14833">
    <property type="entry name" value="NAD_binding_11"/>
    <property type="match status" value="1"/>
</dbReference>
<dbReference type="EC" id="1.1.1.31" evidence="6"/>
<feature type="active site" evidence="3">
    <location>
        <position position="178"/>
    </location>
</feature>
<protein>
    <submittedName>
        <fullName evidence="6">3-hydroxyisobutyrate dehydrogenase</fullName>
        <ecNumber evidence="6">1.1.1.31</ecNumber>
    </submittedName>
</protein>
<dbReference type="InterPro" id="IPR008927">
    <property type="entry name" value="6-PGluconate_DH-like_C_sf"/>
</dbReference>
<sequence>MNATSNNLVIGFIGLGAMGEGMVTNLLAAGHAVRVYNRSAEKAAASVAKGAVQSDTPFAAAQDADVVITMLSNDAVLESVTLTENGVLAALKPGAVHLSMSTVSPDTSRKLAKLHADKGAHLLAAPVFGRPDMAAAKKLWICVSGHAPSIAIARPVLEAMSQGIFEFGDDPGAANVVKLSGNFMIASCVETMAEVATLAEKNGIKPEAVLGMLTSTIFACPMYQRYGELILKQQYEPGFKLSLGFKDMNLIQKVALESATPMPFLGIVQQRYLSAMAEGREGQDWSAIALNARHDAGLPVQRQF</sequence>
<keyword evidence="2" id="KW-0520">NAD</keyword>
<dbReference type="GO" id="GO:0050661">
    <property type="term" value="F:NADP binding"/>
    <property type="evidence" value="ECO:0007669"/>
    <property type="project" value="InterPro"/>
</dbReference>
<evidence type="ECO:0000256" key="3">
    <source>
        <dbReference type="PIRSR" id="PIRSR000103-1"/>
    </source>
</evidence>
<dbReference type="SUPFAM" id="SSF51735">
    <property type="entry name" value="NAD(P)-binding Rossmann-fold domains"/>
    <property type="match status" value="1"/>
</dbReference>
<evidence type="ECO:0000256" key="2">
    <source>
        <dbReference type="ARBA" id="ARBA00023027"/>
    </source>
</evidence>
<dbReference type="GO" id="GO:0008442">
    <property type="term" value="F:3-hydroxyisobutyrate dehydrogenase activity"/>
    <property type="evidence" value="ECO:0007669"/>
    <property type="project" value="UniProtKB-EC"/>
</dbReference>
<dbReference type="PANTHER" id="PTHR43580">
    <property type="entry name" value="OXIDOREDUCTASE GLYR1-RELATED"/>
    <property type="match status" value="1"/>
</dbReference>
<proteinExistence type="predicted"/>
<evidence type="ECO:0000256" key="1">
    <source>
        <dbReference type="ARBA" id="ARBA00023002"/>
    </source>
</evidence>
<evidence type="ECO:0000313" key="7">
    <source>
        <dbReference type="Proteomes" id="UP000002743"/>
    </source>
</evidence>
<evidence type="ECO:0000259" key="4">
    <source>
        <dbReference type="Pfam" id="PF03446"/>
    </source>
</evidence>
<dbReference type="AlphaFoldDB" id="C6X9Z8"/>
<dbReference type="HOGENOM" id="CLU_035117_0_1_4"/>
<evidence type="ECO:0000259" key="5">
    <source>
        <dbReference type="Pfam" id="PF14833"/>
    </source>
</evidence>
<dbReference type="GO" id="GO:0016054">
    <property type="term" value="P:organic acid catabolic process"/>
    <property type="evidence" value="ECO:0007669"/>
    <property type="project" value="UniProtKB-ARBA"/>
</dbReference>
<organism evidence="6 7">
    <name type="scientific">Methylovorus glucosotrophus (strain SIP3-4)</name>
    <dbReference type="NCBI Taxonomy" id="582744"/>
    <lineage>
        <taxon>Bacteria</taxon>
        <taxon>Pseudomonadati</taxon>
        <taxon>Pseudomonadota</taxon>
        <taxon>Betaproteobacteria</taxon>
        <taxon>Nitrosomonadales</taxon>
        <taxon>Methylophilaceae</taxon>
        <taxon>Methylovorus</taxon>
    </lineage>
</organism>
<dbReference type="SUPFAM" id="SSF48179">
    <property type="entry name" value="6-phosphogluconate dehydrogenase C-terminal domain-like"/>
    <property type="match status" value="1"/>
</dbReference>
<dbReference type="Gene3D" id="3.40.50.720">
    <property type="entry name" value="NAD(P)-binding Rossmann-like Domain"/>
    <property type="match status" value="1"/>
</dbReference>
<name>C6X9Z8_METGS</name>
<keyword evidence="1 6" id="KW-0560">Oxidoreductase</keyword>